<feature type="chain" id="PRO_5027074829" description="Lipoprotein" evidence="1">
    <location>
        <begin position="19"/>
        <end position="52"/>
    </location>
</feature>
<dbReference type="Proteomes" id="UP000473008">
    <property type="component" value="Unassembled WGS sequence"/>
</dbReference>
<reference evidence="2 3" key="1">
    <citation type="submission" date="2020-02" db="EMBL/GenBank/DDBJ databases">
        <title>The draft genome of Grimontia sedimenta sp. nov., isolated from benthic sediments near coral reefs south of Kuwait.</title>
        <authorList>
            <person name="Mahmoud H.M."/>
            <person name="Jose L."/>
            <person name="Eapen S."/>
        </authorList>
    </citation>
    <scope>NUCLEOTIDE SEQUENCE [LARGE SCALE GENOMIC DNA]</scope>
    <source>
        <strain evidence="2 3">S25</strain>
    </source>
</reference>
<evidence type="ECO:0000256" key="1">
    <source>
        <dbReference type="SAM" id="SignalP"/>
    </source>
</evidence>
<keyword evidence="3" id="KW-1185">Reference proteome</keyword>
<dbReference type="AlphaFoldDB" id="A0A6M1RFL3"/>
<accession>A0A6M1RFL3</accession>
<protein>
    <recommendedName>
        <fullName evidence="4">Lipoprotein</fullName>
    </recommendedName>
</protein>
<gene>
    <name evidence="2" type="ORF">G5S52_15735</name>
</gene>
<feature type="signal peptide" evidence="1">
    <location>
        <begin position="1"/>
        <end position="18"/>
    </location>
</feature>
<evidence type="ECO:0008006" key="4">
    <source>
        <dbReference type="Google" id="ProtNLM"/>
    </source>
</evidence>
<comment type="caution">
    <text evidence="2">The sequence shown here is derived from an EMBL/GenBank/DDBJ whole genome shotgun (WGS) entry which is preliminary data.</text>
</comment>
<organism evidence="2 3">
    <name type="scientific">Grimontia sedimenti</name>
    <dbReference type="NCBI Taxonomy" id="2711294"/>
    <lineage>
        <taxon>Bacteria</taxon>
        <taxon>Pseudomonadati</taxon>
        <taxon>Pseudomonadota</taxon>
        <taxon>Gammaproteobacteria</taxon>
        <taxon>Vibrionales</taxon>
        <taxon>Vibrionaceae</taxon>
        <taxon>Grimontia</taxon>
    </lineage>
</organism>
<name>A0A6M1RFL3_9GAMM</name>
<dbReference type="PROSITE" id="PS51257">
    <property type="entry name" value="PROKAR_LIPOPROTEIN"/>
    <property type="match status" value="1"/>
</dbReference>
<evidence type="ECO:0000313" key="3">
    <source>
        <dbReference type="Proteomes" id="UP000473008"/>
    </source>
</evidence>
<dbReference type="EMBL" id="JAALDL010000012">
    <property type="protein sequence ID" value="NGN99046.1"/>
    <property type="molecule type" value="Genomic_DNA"/>
</dbReference>
<evidence type="ECO:0000313" key="2">
    <source>
        <dbReference type="EMBL" id="NGN99046.1"/>
    </source>
</evidence>
<proteinExistence type="predicted"/>
<keyword evidence="1" id="KW-0732">Signal</keyword>
<sequence length="52" mass="6026">MKAMLIATSLLLFAGCTAEVGREMAEDECYQIRNNADREQCFKDVERTFENY</sequence>
<dbReference type="RefSeq" id="WP_165015682.1">
    <property type="nucleotide sequence ID" value="NZ_JAALDL010000012.1"/>
</dbReference>